<evidence type="ECO:0000256" key="2">
    <source>
        <dbReference type="ARBA" id="ARBA00022801"/>
    </source>
</evidence>
<dbReference type="PROSITE" id="PS01174">
    <property type="entry name" value="LIPASE_GDXG_SER"/>
    <property type="match status" value="1"/>
</dbReference>
<dbReference type="Pfam" id="PF07859">
    <property type="entry name" value="Abhydrolase_3"/>
    <property type="match status" value="1"/>
</dbReference>
<reference evidence="4 5" key="1">
    <citation type="submission" date="2017-04" db="EMBL/GenBank/DDBJ databases">
        <title>Novel microbial lineages endemic to geothermal iron-oxide mats fill important gaps in the evolutionary history of Archaea.</title>
        <authorList>
            <person name="Jay Z.J."/>
            <person name="Beam J.P."/>
            <person name="Dlakic M."/>
            <person name="Rusch D.B."/>
            <person name="Kozubal M.A."/>
            <person name="Inskeep W.P."/>
        </authorList>
    </citation>
    <scope>NUCLEOTIDE SEQUENCE [LARGE SCALE GENOMIC DNA]</scope>
    <source>
        <strain evidence="4">ECH_B_2</strain>
    </source>
</reference>
<evidence type="ECO:0000313" key="5">
    <source>
        <dbReference type="Proteomes" id="UP000241284"/>
    </source>
</evidence>
<sequence length="312" mass="34059">MPVDPELRRLLDYFSSRGLVASEGTSLDLQQMRKGFLELSKLVPREAVASVRDFSVEYGDNVRVPCRLYTPKAEVGEGLTVFYHGGGFVLGGIEEYDGLCRALCNASQTKLLSVGYRLAPENRFPAAVEDAVVVLEYAAAHVGELGVKTDRLIVAGDSAGGNLATVAATLTRGKIKLKRQVLVYPAVSFDVSSYSHTEYSSGLFLTRAQLEWFGRQYLTKQADVLDPRFSPILFEDLRGLAPALIVTAEYDPLRDQGEAYAAKLAEQGVPVTRIRVGGMVHGFLSFFGVLKPARDTLNMIGAIINTDTRTES</sequence>
<evidence type="ECO:0000259" key="3">
    <source>
        <dbReference type="Pfam" id="PF07859"/>
    </source>
</evidence>
<dbReference type="SUPFAM" id="SSF53474">
    <property type="entry name" value="alpha/beta-Hydrolases"/>
    <property type="match status" value="1"/>
</dbReference>
<gene>
    <name evidence="4" type="ORF">B9Q06_08300</name>
</gene>
<comment type="similarity">
    <text evidence="1">Belongs to the 'GDXG' lipolytic enzyme family.</text>
</comment>
<dbReference type="InterPro" id="IPR029058">
    <property type="entry name" value="AB_hydrolase_fold"/>
</dbReference>
<dbReference type="InterPro" id="IPR050300">
    <property type="entry name" value="GDXG_lipolytic_enzyme"/>
</dbReference>
<dbReference type="PANTHER" id="PTHR48081:SF8">
    <property type="entry name" value="ALPHA_BETA HYDROLASE FOLD-3 DOMAIN-CONTAINING PROTEIN-RELATED"/>
    <property type="match status" value="1"/>
</dbReference>
<dbReference type="GO" id="GO:0016787">
    <property type="term" value="F:hydrolase activity"/>
    <property type="evidence" value="ECO:0007669"/>
    <property type="project" value="UniProtKB-KW"/>
</dbReference>
<evidence type="ECO:0000256" key="1">
    <source>
        <dbReference type="ARBA" id="ARBA00010515"/>
    </source>
</evidence>
<dbReference type="PANTHER" id="PTHR48081">
    <property type="entry name" value="AB HYDROLASE SUPERFAMILY PROTEIN C4A8.06C"/>
    <property type="match status" value="1"/>
</dbReference>
<dbReference type="InterPro" id="IPR013094">
    <property type="entry name" value="AB_hydrolase_3"/>
</dbReference>
<organism evidence="4 5">
    <name type="scientific">Candidatus Marsarchaeota G2 archaeon ECH_B_2</name>
    <dbReference type="NCBI Taxonomy" id="1978160"/>
    <lineage>
        <taxon>Archaea</taxon>
        <taxon>Candidatus Marsarchaeota</taxon>
        <taxon>Candidatus Marsarchaeota group 2</taxon>
    </lineage>
</organism>
<dbReference type="EMBL" id="NEXH01000020">
    <property type="protein sequence ID" value="PSN94653.1"/>
    <property type="molecule type" value="Genomic_DNA"/>
</dbReference>
<proteinExistence type="inferred from homology"/>
<feature type="domain" description="Alpha/beta hydrolase fold-3" evidence="3">
    <location>
        <begin position="81"/>
        <end position="284"/>
    </location>
</feature>
<dbReference type="Proteomes" id="UP000241284">
    <property type="component" value="Unassembled WGS sequence"/>
</dbReference>
<comment type="caution">
    <text evidence="4">The sequence shown here is derived from an EMBL/GenBank/DDBJ whole genome shotgun (WGS) entry which is preliminary data.</text>
</comment>
<keyword evidence="2" id="KW-0378">Hydrolase</keyword>
<accession>A0A2R6B7R9</accession>
<protein>
    <recommendedName>
        <fullName evidence="3">Alpha/beta hydrolase fold-3 domain-containing protein</fullName>
    </recommendedName>
</protein>
<evidence type="ECO:0000313" key="4">
    <source>
        <dbReference type="EMBL" id="PSN94653.1"/>
    </source>
</evidence>
<dbReference type="AlphaFoldDB" id="A0A2R6B7R9"/>
<dbReference type="InterPro" id="IPR033140">
    <property type="entry name" value="Lipase_GDXG_put_SER_AS"/>
</dbReference>
<dbReference type="FunFam" id="3.40.50.1820:FF:000089">
    <property type="entry name" value="Alpha/beta hydrolase"/>
    <property type="match status" value="1"/>
</dbReference>
<dbReference type="Gene3D" id="3.40.50.1820">
    <property type="entry name" value="alpha/beta hydrolase"/>
    <property type="match status" value="1"/>
</dbReference>
<name>A0A2R6B7R9_9ARCH</name>